<accession>A0ABU2LRU5</accession>
<gene>
    <name evidence="1" type="ORF">RNC47_18405</name>
</gene>
<evidence type="ECO:0008006" key="3">
    <source>
        <dbReference type="Google" id="ProtNLM"/>
    </source>
</evidence>
<organism evidence="1 2">
    <name type="scientific">Streptomyces millisiae</name>
    <dbReference type="NCBI Taxonomy" id="3075542"/>
    <lineage>
        <taxon>Bacteria</taxon>
        <taxon>Bacillati</taxon>
        <taxon>Actinomycetota</taxon>
        <taxon>Actinomycetes</taxon>
        <taxon>Kitasatosporales</taxon>
        <taxon>Streptomycetaceae</taxon>
        <taxon>Streptomyces</taxon>
    </lineage>
</organism>
<sequence length="194" mass="21386">MTAISTNRGRRAFRTTFALGAVSLGLVALSACEKPSPNAHFTLNSDTESREAPDDCYGHGDALGAERARSCTESTDDVPRFTTRAGDTFRVGVDPRIADNGWLLFVNGLLYDTEPFTTTYHSFPSDDLYRAAEQQANQSQQPAAETLRLNVVEVSDDYDADEILNSQTQEEYESKMFGAVDGVWNVELEPHEGH</sequence>
<dbReference type="EMBL" id="JAVREM010000023">
    <property type="protein sequence ID" value="MDT0320312.1"/>
    <property type="molecule type" value="Genomic_DNA"/>
</dbReference>
<evidence type="ECO:0000313" key="1">
    <source>
        <dbReference type="EMBL" id="MDT0320312.1"/>
    </source>
</evidence>
<keyword evidence="2" id="KW-1185">Reference proteome</keyword>
<comment type="caution">
    <text evidence="1">The sequence shown here is derived from an EMBL/GenBank/DDBJ whole genome shotgun (WGS) entry which is preliminary data.</text>
</comment>
<dbReference type="Proteomes" id="UP001183420">
    <property type="component" value="Unassembled WGS sequence"/>
</dbReference>
<proteinExistence type="predicted"/>
<reference evidence="2" key="1">
    <citation type="submission" date="2023-07" db="EMBL/GenBank/DDBJ databases">
        <title>30 novel species of actinomycetes from the DSMZ collection.</title>
        <authorList>
            <person name="Nouioui I."/>
        </authorList>
    </citation>
    <scope>NUCLEOTIDE SEQUENCE [LARGE SCALE GENOMIC DNA]</scope>
    <source>
        <strain evidence="2">DSM 44918</strain>
    </source>
</reference>
<protein>
    <recommendedName>
        <fullName evidence="3">Lipoprotein</fullName>
    </recommendedName>
</protein>
<name>A0ABU2LRU5_9ACTN</name>
<evidence type="ECO:0000313" key="2">
    <source>
        <dbReference type="Proteomes" id="UP001183420"/>
    </source>
</evidence>
<dbReference type="RefSeq" id="WP_311600120.1">
    <property type="nucleotide sequence ID" value="NZ_JAVREM010000023.1"/>
</dbReference>